<protein>
    <submittedName>
        <fullName evidence="1">Uncharacterized protein</fullName>
    </submittedName>
</protein>
<accession>A0ABV9LTV6</accession>
<dbReference type="RefSeq" id="WP_382406136.1">
    <property type="nucleotide sequence ID" value="NZ_JBHSGU010000002.1"/>
</dbReference>
<reference evidence="2" key="1">
    <citation type="journal article" date="2019" name="Int. J. Syst. Evol. Microbiol.">
        <title>The Global Catalogue of Microorganisms (GCM) 10K type strain sequencing project: providing services to taxonomists for standard genome sequencing and annotation.</title>
        <authorList>
            <consortium name="The Broad Institute Genomics Platform"/>
            <consortium name="The Broad Institute Genome Sequencing Center for Infectious Disease"/>
            <person name="Wu L."/>
            <person name="Ma J."/>
        </authorList>
    </citation>
    <scope>NUCLEOTIDE SEQUENCE [LARGE SCALE GENOMIC DNA]</scope>
    <source>
        <strain evidence="2">KACC 12507</strain>
    </source>
</reference>
<comment type="caution">
    <text evidence="1">The sequence shown here is derived from an EMBL/GenBank/DDBJ whole genome shotgun (WGS) entry which is preliminary data.</text>
</comment>
<keyword evidence="2" id="KW-1185">Reference proteome</keyword>
<proteinExistence type="predicted"/>
<evidence type="ECO:0000313" key="1">
    <source>
        <dbReference type="EMBL" id="MFC4699388.1"/>
    </source>
</evidence>
<dbReference type="Proteomes" id="UP001595897">
    <property type="component" value="Unassembled WGS sequence"/>
</dbReference>
<dbReference type="EMBL" id="JBHSGU010000002">
    <property type="protein sequence ID" value="MFC4699388.1"/>
    <property type="molecule type" value="Genomic_DNA"/>
</dbReference>
<sequence>MHKVREILDEFETALKPLVFKGRSITVQRINPNTVDTFPTVRVGLGPDVSEGDSFDSDQQNLTVFTDIHFESSSLDIENDAIDAREQVENLINMDGRFAIADVLYVRFQEAETLDWNDQKADMYAVKQRLIWQVSYVKPPSY</sequence>
<organism evidence="1 2">
    <name type="scientific">Glaciecola siphonariae</name>
    <dbReference type="NCBI Taxonomy" id="521012"/>
    <lineage>
        <taxon>Bacteria</taxon>
        <taxon>Pseudomonadati</taxon>
        <taxon>Pseudomonadota</taxon>
        <taxon>Gammaproteobacteria</taxon>
        <taxon>Alteromonadales</taxon>
        <taxon>Alteromonadaceae</taxon>
        <taxon>Glaciecola</taxon>
    </lineage>
</organism>
<evidence type="ECO:0000313" key="2">
    <source>
        <dbReference type="Proteomes" id="UP001595897"/>
    </source>
</evidence>
<name>A0ABV9LTV6_9ALTE</name>
<gene>
    <name evidence="1" type="ORF">ACFO4O_04345</name>
</gene>